<dbReference type="EMBL" id="JACSPW010000002">
    <property type="protein sequence ID" value="MBD8032082.1"/>
    <property type="molecule type" value="Genomic_DNA"/>
</dbReference>
<comment type="caution">
    <text evidence="1">The sequence shown here is derived from an EMBL/GenBank/DDBJ whole genome shotgun (WGS) entry which is preliminary data.</text>
</comment>
<dbReference type="Proteomes" id="UP000600565">
    <property type="component" value="Unassembled WGS sequence"/>
</dbReference>
<organism evidence="1 2">
    <name type="scientific">Solibacillus merdavium</name>
    <dbReference type="NCBI Taxonomy" id="2762218"/>
    <lineage>
        <taxon>Bacteria</taxon>
        <taxon>Bacillati</taxon>
        <taxon>Bacillota</taxon>
        <taxon>Bacilli</taxon>
        <taxon>Bacillales</taxon>
        <taxon>Caryophanaceae</taxon>
        <taxon>Solibacillus</taxon>
    </lineage>
</organism>
<dbReference type="InterPro" id="IPR020139">
    <property type="entry name" value="DUF2642"/>
</dbReference>
<reference evidence="1 2" key="1">
    <citation type="submission" date="2020-08" db="EMBL/GenBank/DDBJ databases">
        <title>A Genomic Blueprint of the Chicken Gut Microbiome.</title>
        <authorList>
            <person name="Gilroy R."/>
            <person name="Ravi A."/>
            <person name="Getino M."/>
            <person name="Pursley I."/>
            <person name="Horton D.L."/>
            <person name="Alikhan N.-F."/>
            <person name="Baker D."/>
            <person name="Gharbi K."/>
            <person name="Hall N."/>
            <person name="Watson M."/>
            <person name="Adriaenssens E.M."/>
            <person name="Foster-Nyarko E."/>
            <person name="Jarju S."/>
            <person name="Secka A."/>
            <person name="Antonio M."/>
            <person name="Oren A."/>
            <person name="Chaudhuri R."/>
            <person name="La Ragione R.M."/>
            <person name="Hildebrand F."/>
            <person name="Pallen M.J."/>
        </authorList>
    </citation>
    <scope>NUCLEOTIDE SEQUENCE [LARGE SCALE GENOMIC DNA]</scope>
    <source>
        <strain evidence="1 2">Sa1YVA6</strain>
    </source>
</reference>
<keyword evidence="2" id="KW-1185">Reference proteome</keyword>
<sequence length="71" mass="8126">MVQMSTFPNAYWLEAIQNYLGQMVAVQQDGNRVQQGVLAAICPDYIVLDVCQTPFYIRIDKIVSIMPFLKK</sequence>
<evidence type="ECO:0000313" key="1">
    <source>
        <dbReference type="EMBL" id="MBD8032082.1"/>
    </source>
</evidence>
<gene>
    <name evidence="1" type="ORF">H9632_03300</name>
</gene>
<proteinExistence type="predicted"/>
<protein>
    <submittedName>
        <fullName evidence="1">YuzF family protein</fullName>
    </submittedName>
</protein>
<accession>A0ABR8XJH6</accession>
<name>A0ABR8XJH6_9BACL</name>
<dbReference type="Pfam" id="PF10842">
    <property type="entry name" value="DUF2642"/>
    <property type="match status" value="1"/>
</dbReference>
<evidence type="ECO:0000313" key="2">
    <source>
        <dbReference type="Proteomes" id="UP000600565"/>
    </source>
</evidence>